<evidence type="ECO:0000313" key="2">
    <source>
        <dbReference type="EMBL" id="RUO47827.1"/>
    </source>
</evidence>
<name>A0A432XGY4_9GAMM</name>
<sequence>MANVFDAAVYILEKSGPISAMKLQKLVYYSQAWSLVWEEDELFAEDFEAWANGPVARDLYSSHRGLFKVDANHFNAKGSSDNLSEEQQDTIDKVLEFYGDKTAQWLSNLTHKEAPWKDARGDIEPMASCSTTITKASIAEYYSAL</sequence>
<protein>
    <recommendedName>
        <fullName evidence="1">Antitoxin SocA-like Panacea domain-containing protein</fullName>
    </recommendedName>
</protein>
<evidence type="ECO:0000313" key="3">
    <source>
        <dbReference type="Proteomes" id="UP000287330"/>
    </source>
</evidence>
<dbReference type="AlphaFoldDB" id="A0A432XGY4"/>
<dbReference type="OrthoDB" id="9799173at2"/>
<dbReference type="RefSeq" id="WP_110576510.1">
    <property type="nucleotide sequence ID" value="NZ_PIPV01000026.1"/>
</dbReference>
<organism evidence="2 3">
    <name type="scientific">Idiomarina fontislapidosi</name>
    <dbReference type="NCBI Taxonomy" id="263723"/>
    <lineage>
        <taxon>Bacteria</taxon>
        <taxon>Pseudomonadati</taxon>
        <taxon>Pseudomonadota</taxon>
        <taxon>Gammaproteobacteria</taxon>
        <taxon>Alteromonadales</taxon>
        <taxon>Idiomarinaceae</taxon>
        <taxon>Idiomarina</taxon>
    </lineage>
</organism>
<keyword evidence="3" id="KW-1185">Reference proteome</keyword>
<dbReference type="Proteomes" id="UP000287330">
    <property type="component" value="Unassembled WGS sequence"/>
</dbReference>
<gene>
    <name evidence="2" type="ORF">CWE25_13315</name>
</gene>
<dbReference type="EMBL" id="PIPV01000026">
    <property type="protein sequence ID" value="RUO47827.1"/>
    <property type="molecule type" value="Genomic_DNA"/>
</dbReference>
<proteinExistence type="predicted"/>
<reference evidence="3" key="1">
    <citation type="journal article" date="2018" name="Front. Microbiol.">
        <title>Genome-Based Analysis Reveals the Taxonomy and Diversity of the Family Idiomarinaceae.</title>
        <authorList>
            <person name="Liu Y."/>
            <person name="Lai Q."/>
            <person name="Shao Z."/>
        </authorList>
    </citation>
    <scope>NUCLEOTIDE SEQUENCE [LARGE SCALE GENOMIC DNA]</scope>
    <source>
        <strain evidence="3">F23</strain>
    </source>
</reference>
<dbReference type="InterPro" id="IPR025272">
    <property type="entry name" value="SocA_Panacea"/>
</dbReference>
<evidence type="ECO:0000259" key="1">
    <source>
        <dbReference type="Pfam" id="PF13274"/>
    </source>
</evidence>
<feature type="domain" description="Antitoxin SocA-like Panacea" evidence="1">
    <location>
        <begin position="23"/>
        <end position="117"/>
    </location>
</feature>
<dbReference type="Pfam" id="PF13274">
    <property type="entry name" value="SocA_Panacea"/>
    <property type="match status" value="1"/>
</dbReference>
<accession>A0A432XGY4</accession>
<comment type="caution">
    <text evidence="2">The sequence shown here is derived from an EMBL/GenBank/DDBJ whole genome shotgun (WGS) entry which is preliminary data.</text>
</comment>